<feature type="region of interest" description="Disordered" evidence="1">
    <location>
        <begin position="439"/>
        <end position="470"/>
    </location>
</feature>
<feature type="compositionally biased region" description="Polar residues" evidence="1">
    <location>
        <begin position="813"/>
        <end position="840"/>
    </location>
</feature>
<feature type="domain" description="F-box/LRR-repeat protein 15/At3g58940/PEG3-like LRR" evidence="2">
    <location>
        <begin position="649"/>
        <end position="760"/>
    </location>
</feature>
<feature type="region of interest" description="Disordered" evidence="1">
    <location>
        <begin position="772"/>
        <end position="857"/>
    </location>
</feature>
<dbReference type="InParanoid" id="D8LL53"/>
<dbReference type="InterPro" id="IPR057207">
    <property type="entry name" value="FBXL15_LRR"/>
</dbReference>
<dbReference type="InterPro" id="IPR006553">
    <property type="entry name" value="Leu-rich_rpt_Cys-con_subtyp"/>
</dbReference>
<dbReference type="AlphaFoldDB" id="D8LL53"/>
<keyword evidence="5" id="KW-1185">Reference proteome</keyword>
<accession>D8LL53</accession>
<dbReference type="Proteomes" id="UP000002630">
    <property type="component" value="Unassembled WGS sequence"/>
</dbReference>
<sequence length="969" mass="102292">MTSMSIADPDVTSLEDVQRELDAIKAERRRRQRALYDGTLAGASRVTTKMPATSSKVRFPAAARTVIWANALHRKEKGEEGMLPYEPEACAPFQLLTMAYVPWSDGRLGPSPGHFMGSPVEALDLSPWDISFAGQIDALWRANRCLRTLKLSGRNLGPNQEEVLQALSRVGEQLTSLEITNCSGVTPGALGILLHGVGRQLVTLDLSGCLDMGDDHVAEVTRGCPALLSLDLSSCMGLTDQGLSAATSKDGLSCLKRLLVSDCPGVGDLGLRAVLDGCAALQELSAGGCDRVTGRVFLGEMFAGGVATAPVRGLKLLELPDCQQLHPSALEWIAAGCSDLRSLVVSGCMSTNPEGVELLAASRPDLLRLGLAGCVGLGGSTALSFVADRSGRYLQHLDISDIPATAASVVGKFLRNCGKLEFVDLSGLVKVDESSFHGLGGGGGKSVDGDGDTSVADPRGRTDQAKHNSSAEMGINPARELNGKGSMTSEAPALPHLRAARMLRLPGLDNASVVRFANACPSLEELLLSDSRMVTGACLAPLASLCPLLRSLGLDRCSAASDEPALADACRRLPGLERLAVAMGDGNRSRFMTDADHPGNSGHARGGGRSGGSSGQHNTPHAPSRRAPYGGLLDCSVSSSTVFSSSSAAGTRTMRGSNLAFTGGVLLEAASRHCPRLTTLGLEGHEQLNFSSEHSPAEAFPCLTELRLVGCTAVNDTGLVALLKACPRVRSLSLIGSGVTQDALVKHSASSVMVSQSIAEVLPPVPFSSALADGDSRFTATSSRRTRTAESTGSPAQFVTAPPTPPPPKQGYRQLQTMESSTSMQQASDLAGGSCTSSSQSKHRVGQENGGSALAAGLRPAPHHKLHLAAAAVVSRFDEEQRALETLGRALRHFRDRRARALMSSARKICRRMLAYRFKSNTGRPDKMRLELAKKAAKSIQGLVREHHSRKRDAHAAKIQSLWRRYTAR</sequence>
<dbReference type="InterPro" id="IPR032675">
    <property type="entry name" value="LRR_dom_sf"/>
</dbReference>
<dbReference type="EMBL" id="FN649760">
    <property type="protein sequence ID" value="CBN79672.1"/>
    <property type="molecule type" value="Genomic_DNA"/>
</dbReference>
<feature type="compositionally biased region" description="Low complexity" evidence="1">
    <location>
        <begin position="777"/>
        <end position="794"/>
    </location>
</feature>
<reference evidence="4 5" key="1">
    <citation type="journal article" date="2010" name="Nature">
        <title>The Ectocarpus genome and the independent evolution of multicellularity in brown algae.</title>
        <authorList>
            <person name="Cock J.M."/>
            <person name="Sterck L."/>
            <person name="Rouze P."/>
            <person name="Scornet D."/>
            <person name="Allen A.E."/>
            <person name="Amoutzias G."/>
            <person name="Anthouard V."/>
            <person name="Artiguenave F."/>
            <person name="Aury J.M."/>
            <person name="Badger J.H."/>
            <person name="Beszteri B."/>
            <person name="Billiau K."/>
            <person name="Bonnet E."/>
            <person name="Bothwell J.H."/>
            <person name="Bowler C."/>
            <person name="Boyen C."/>
            <person name="Brownlee C."/>
            <person name="Carrano C.J."/>
            <person name="Charrier B."/>
            <person name="Cho G.Y."/>
            <person name="Coelho S.M."/>
            <person name="Collen J."/>
            <person name="Corre E."/>
            <person name="Da Silva C."/>
            <person name="Delage L."/>
            <person name="Delaroque N."/>
            <person name="Dittami S.M."/>
            <person name="Doulbeau S."/>
            <person name="Elias M."/>
            <person name="Farnham G."/>
            <person name="Gachon C.M."/>
            <person name="Gschloessl B."/>
            <person name="Heesch S."/>
            <person name="Jabbari K."/>
            <person name="Jubin C."/>
            <person name="Kawai H."/>
            <person name="Kimura K."/>
            <person name="Kloareg B."/>
            <person name="Kupper F.C."/>
            <person name="Lang D."/>
            <person name="Le Bail A."/>
            <person name="Leblanc C."/>
            <person name="Lerouge P."/>
            <person name="Lohr M."/>
            <person name="Lopez P.J."/>
            <person name="Martens C."/>
            <person name="Maumus F."/>
            <person name="Michel G."/>
            <person name="Miranda-Saavedra D."/>
            <person name="Morales J."/>
            <person name="Moreau H."/>
            <person name="Motomura T."/>
            <person name="Nagasato C."/>
            <person name="Napoli C.A."/>
            <person name="Nelson D.R."/>
            <person name="Nyvall-Collen P."/>
            <person name="Peters A.F."/>
            <person name="Pommier C."/>
            <person name="Potin P."/>
            <person name="Poulain J."/>
            <person name="Quesneville H."/>
            <person name="Read B."/>
            <person name="Rensing S.A."/>
            <person name="Ritter A."/>
            <person name="Rousvoal S."/>
            <person name="Samanta M."/>
            <person name="Samson G."/>
            <person name="Schroeder D.C."/>
            <person name="Segurens B."/>
            <person name="Strittmatter M."/>
            <person name="Tonon T."/>
            <person name="Tregear J.W."/>
            <person name="Valentin K."/>
            <person name="von Dassow P."/>
            <person name="Yamagishi T."/>
            <person name="Van de Peer Y."/>
            <person name="Wincker P."/>
        </authorList>
    </citation>
    <scope>NUCLEOTIDE SEQUENCE [LARGE SCALE GENOMIC DNA]</scope>
    <source>
        <strain evidence="5">Ec32 / CCAP1310/4</strain>
    </source>
</reference>
<dbReference type="GO" id="GO:0031146">
    <property type="term" value="P:SCF-dependent proteasomal ubiquitin-dependent protein catabolic process"/>
    <property type="evidence" value="ECO:0007669"/>
    <property type="project" value="TreeGrafter"/>
</dbReference>
<evidence type="ECO:0000256" key="1">
    <source>
        <dbReference type="SAM" id="MobiDB-lite"/>
    </source>
</evidence>
<evidence type="ECO:0000313" key="5">
    <source>
        <dbReference type="Proteomes" id="UP000002630"/>
    </source>
</evidence>
<feature type="compositionally biased region" description="Basic and acidic residues" evidence="1">
    <location>
        <begin position="588"/>
        <end position="597"/>
    </location>
</feature>
<feature type="compositionally biased region" description="Gly residues" evidence="1">
    <location>
        <begin position="604"/>
        <end position="614"/>
    </location>
</feature>
<dbReference type="PANTHER" id="PTHR13318:SF190">
    <property type="entry name" value="PARTNER OF PAIRED, ISOFORM B"/>
    <property type="match status" value="1"/>
</dbReference>
<dbReference type="Gene3D" id="3.80.10.10">
    <property type="entry name" value="Ribonuclease Inhibitor"/>
    <property type="match status" value="4"/>
</dbReference>
<evidence type="ECO:0000313" key="4">
    <source>
        <dbReference type="EMBL" id="CBN79672.1"/>
    </source>
</evidence>
<proteinExistence type="predicted"/>
<dbReference type="STRING" id="2880.D8LL53"/>
<dbReference type="PANTHER" id="PTHR13318">
    <property type="entry name" value="PARTNER OF PAIRED, ISOFORM B-RELATED"/>
    <property type="match status" value="1"/>
</dbReference>
<dbReference type="PROSITE" id="PS50096">
    <property type="entry name" value="IQ"/>
    <property type="match status" value="1"/>
</dbReference>
<dbReference type="Pfam" id="PF25372">
    <property type="entry name" value="DUF7885"/>
    <property type="match status" value="1"/>
</dbReference>
<feature type="region of interest" description="Disordered" evidence="1">
    <location>
        <begin position="588"/>
        <end position="625"/>
    </location>
</feature>
<feature type="domain" description="F-box/LRR-repeat protein 15-like leucin rich repeat" evidence="3">
    <location>
        <begin position="223"/>
        <end position="364"/>
    </location>
</feature>
<gene>
    <name evidence="4" type="ORF">Esi_0322_0012</name>
</gene>
<protein>
    <submittedName>
        <fullName evidence="4">Hypothetical leucine rich repeat calmodulin binding protein</fullName>
    </submittedName>
</protein>
<evidence type="ECO:0000259" key="3">
    <source>
        <dbReference type="Pfam" id="PF25372"/>
    </source>
</evidence>
<organism evidence="4 5">
    <name type="scientific">Ectocarpus siliculosus</name>
    <name type="common">Brown alga</name>
    <name type="synonym">Conferva siliculosa</name>
    <dbReference type="NCBI Taxonomy" id="2880"/>
    <lineage>
        <taxon>Eukaryota</taxon>
        <taxon>Sar</taxon>
        <taxon>Stramenopiles</taxon>
        <taxon>Ochrophyta</taxon>
        <taxon>PX clade</taxon>
        <taxon>Phaeophyceae</taxon>
        <taxon>Ectocarpales</taxon>
        <taxon>Ectocarpaceae</taxon>
        <taxon>Ectocarpus</taxon>
    </lineage>
</organism>
<dbReference type="SUPFAM" id="SSF52058">
    <property type="entry name" value="L domain-like"/>
    <property type="match status" value="1"/>
</dbReference>
<dbReference type="eggNOG" id="KOG1947">
    <property type="taxonomic scope" value="Eukaryota"/>
</dbReference>
<dbReference type="SUPFAM" id="SSF52047">
    <property type="entry name" value="RNI-like"/>
    <property type="match status" value="1"/>
</dbReference>
<dbReference type="InterPro" id="IPR055411">
    <property type="entry name" value="LRR_FXL15/At3g58940/PEG3-like"/>
</dbReference>
<dbReference type="Pfam" id="PF24758">
    <property type="entry name" value="LRR_At5g56370"/>
    <property type="match status" value="1"/>
</dbReference>
<dbReference type="SMART" id="SM00367">
    <property type="entry name" value="LRR_CC"/>
    <property type="match status" value="10"/>
</dbReference>
<dbReference type="GO" id="GO:0019005">
    <property type="term" value="C:SCF ubiquitin ligase complex"/>
    <property type="evidence" value="ECO:0007669"/>
    <property type="project" value="TreeGrafter"/>
</dbReference>
<evidence type="ECO:0000259" key="2">
    <source>
        <dbReference type="Pfam" id="PF24758"/>
    </source>
</evidence>
<dbReference type="OrthoDB" id="203644at2759"/>
<name>D8LL53_ECTSI</name>